<dbReference type="Pfam" id="PF02321">
    <property type="entry name" value="OEP"/>
    <property type="match status" value="2"/>
</dbReference>
<dbReference type="GO" id="GO:1990281">
    <property type="term" value="C:efflux pump complex"/>
    <property type="evidence" value="ECO:0007669"/>
    <property type="project" value="TreeGrafter"/>
</dbReference>
<dbReference type="PANTHER" id="PTHR30026:SF23">
    <property type="entry name" value="TO APRF-PUTATIVE OUTER MEMBRANE EFFLUX PROTEIN OR SECRETED ALKALINE PHOSPHATASE-RELATED"/>
    <property type="match status" value="1"/>
</dbReference>
<dbReference type="Gene3D" id="1.20.1600.10">
    <property type="entry name" value="Outer membrane efflux proteins (OEP)"/>
    <property type="match status" value="1"/>
</dbReference>
<evidence type="ECO:0000256" key="1">
    <source>
        <dbReference type="ARBA" id="ARBA00004442"/>
    </source>
</evidence>
<feature type="compositionally biased region" description="Low complexity" evidence="8">
    <location>
        <begin position="18"/>
        <end position="36"/>
    </location>
</feature>
<dbReference type="AlphaFoldDB" id="D0LP52"/>
<keyword evidence="7" id="KW-0998">Cell outer membrane</keyword>
<feature type="region of interest" description="Disordered" evidence="8">
    <location>
        <begin position="18"/>
        <end position="66"/>
    </location>
</feature>
<reference evidence="10 11" key="1">
    <citation type="journal article" date="2010" name="Stand. Genomic Sci.">
        <title>Complete genome sequence of Haliangium ochraceum type strain (SMP-2).</title>
        <authorList>
            <consortium name="US DOE Joint Genome Institute (JGI-PGF)"/>
            <person name="Ivanova N."/>
            <person name="Daum C."/>
            <person name="Lang E."/>
            <person name="Abt B."/>
            <person name="Kopitz M."/>
            <person name="Saunders E."/>
            <person name="Lapidus A."/>
            <person name="Lucas S."/>
            <person name="Glavina Del Rio T."/>
            <person name="Nolan M."/>
            <person name="Tice H."/>
            <person name="Copeland A."/>
            <person name="Cheng J.F."/>
            <person name="Chen F."/>
            <person name="Bruce D."/>
            <person name="Goodwin L."/>
            <person name="Pitluck S."/>
            <person name="Mavromatis K."/>
            <person name="Pati A."/>
            <person name="Mikhailova N."/>
            <person name="Chen A."/>
            <person name="Palaniappan K."/>
            <person name="Land M."/>
            <person name="Hauser L."/>
            <person name="Chang Y.J."/>
            <person name="Jeffries C.D."/>
            <person name="Detter J.C."/>
            <person name="Brettin T."/>
            <person name="Rohde M."/>
            <person name="Goker M."/>
            <person name="Bristow J."/>
            <person name="Markowitz V."/>
            <person name="Eisen J.A."/>
            <person name="Hugenholtz P."/>
            <person name="Kyrpides N.C."/>
            <person name="Klenk H.P."/>
        </authorList>
    </citation>
    <scope>NUCLEOTIDE SEQUENCE [LARGE SCALE GENOMIC DNA]</scope>
    <source>
        <strain evidence="11">DSM 14365 / CIP 107738 / JCM 11303 / AJ 13395 / SMP-2</strain>
    </source>
</reference>
<evidence type="ECO:0000256" key="8">
    <source>
        <dbReference type="SAM" id="MobiDB-lite"/>
    </source>
</evidence>
<dbReference type="GO" id="GO:0015562">
    <property type="term" value="F:efflux transmembrane transporter activity"/>
    <property type="evidence" value="ECO:0007669"/>
    <property type="project" value="InterPro"/>
</dbReference>
<evidence type="ECO:0000256" key="9">
    <source>
        <dbReference type="SAM" id="SignalP"/>
    </source>
</evidence>
<protein>
    <submittedName>
        <fullName evidence="10">Outer membrane efflux protein</fullName>
    </submittedName>
</protein>
<dbReference type="Proteomes" id="UP000001880">
    <property type="component" value="Chromosome"/>
</dbReference>
<keyword evidence="4" id="KW-1134">Transmembrane beta strand</keyword>
<keyword evidence="3" id="KW-0813">Transport</keyword>
<evidence type="ECO:0000256" key="2">
    <source>
        <dbReference type="ARBA" id="ARBA00007613"/>
    </source>
</evidence>
<dbReference type="PANTHER" id="PTHR30026">
    <property type="entry name" value="OUTER MEMBRANE PROTEIN TOLC"/>
    <property type="match status" value="1"/>
</dbReference>
<feature type="compositionally biased region" description="Pro residues" evidence="8">
    <location>
        <begin position="37"/>
        <end position="51"/>
    </location>
</feature>
<evidence type="ECO:0000256" key="3">
    <source>
        <dbReference type="ARBA" id="ARBA00022448"/>
    </source>
</evidence>
<evidence type="ECO:0000313" key="11">
    <source>
        <dbReference type="Proteomes" id="UP000001880"/>
    </source>
</evidence>
<dbReference type="GO" id="GO:0015288">
    <property type="term" value="F:porin activity"/>
    <property type="evidence" value="ECO:0007669"/>
    <property type="project" value="TreeGrafter"/>
</dbReference>
<accession>D0LP52</accession>
<comment type="similarity">
    <text evidence="2">Belongs to the outer membrane factor (OMF) (TC 1.B.17) family.</text>
</comment>
<keyword evidence="11" id="KW-1185">Reference proteome</keyword>
<dbReference type="RefSeq" id="WP_012831470.1">
    <property type="nucleotide sequence ID" value="NC_013440.1"/>
</dbReference>
<dbReference type="EMBL" id="CP001804">
    <property type="protein sequence ID" value="ACY18878.1"/>
    <property type="molecule type" value="Genomic_DNA"/>
</dbReference>
<gene>
    <name evidence="10" type="ordered locus">Hoch_6409</name>
</gene>
<evidence type="ECO:0000256" key="4">
    <source>
        <dbReference type="ARBA" id="ARBA00022452"/>
    </source>
</evidence>
<evidence type="ECO:0000256" key="7">
    <source>
        <dbReference type="ARBA" id="ARBA00023237"/>
    </source>
</evidence>
<keyword evidence="6" id="KW-0472">Membrane</keyword>
<feature type="signal peptide" evidence="9">
    <location>
        <begin position="1"/>
        <end position="20"/>
    </location>
</feature>
<dbReference type="HOGENOM" id="CLU_506957_0_0_7"/>
<dbReference type="KEGG" id="hoh:Hoch_6409"/>
<feature type="chain" id="PRO_5003011423" evidence="9">
    <location>
        <begin position="21"/>
        <end position="537"/>
    </location>
</feature>
<sequence>MKQRAIILLAAAGCVAGAEARAQQTPQGAPGQTAPQQQPPVSPPGQTPPQTPAGAENTPGVPPELEITAPEGIRQMRLSEVLDVTVRQAPSLAQAVIDVRVADAAILEAAGIDDWALRAAVGWSSQRFAGLDQLQNSASLSADLTRSLPTGGTVTLHGDTGFSSNVFRISPDEPENTYSHTVALGVSHSLWRGLGEKYARAGQTRASIQRSAAELDVQASALSVVREVVAAYWELAYAWRDLEIRRASLALAEEQLRNTQARIQAGAVAPTEALAVEQTILSRREAILNAELSITERSLALRTSAGLEVGAGEVELWASAPLALSPRGFDTNALLSQSLAQNPILTALAKRQEELALNIDVAENSVNPDLNLDVLLGPTGSGGNVGAAFEELIKFNQLAFDARLTLSHSFGQSTARGRLEVARQQLYRFEVDIRQTRDQITRDLLLAVRQAETAQQRIGLNERVIELSLRNIEAEKARFELGRSTNFDVLQRQDELEQAQLARARAVVDYLQALTAIDAQTGDLLGRYGIAFPLAEE</sequence>
<dbReference type="eggNOG" id="COG1538">
    <property type="taxonomic scope" value="Bacteria"/>
</dbReference>
<comment type="subcellular location">
    <subcellularLocation>
        <location evidence="1">Cell outer membrane</location>
    </subcellularLocation>
</comment>
<dbReference type="SUPFAM" id="SSF56954">
    <property type="entry name" value="Outer membrane efflux proteins (OEP)"/>
    <property type="match status" value="1"/>
</dbReference>
<evidence type="ECO:0000313" key="10">
    <source>
        <dbReference type="EMBL" id="ACY18878.1"/>
    </source>
</evidence>
<evidence type="ECO:0000256" key="6">
    <source>
        <dbReference type="ARBA" id="ARBA00023136"/>
    </source>
</evidence>
<organism evidence="10 11">
    <name type="scientific">Haliangium ochraceum (strain DSM 14365 / JCM 11303 / SMP-2)</name>
    <dbReference type="NCBI Taxonomy" id="502025"/>
    <lineage>
        <taxon>Bacteria</taxon>
        <taxon>Pseudomonadati</taxon>
        <taxon>Myxococcota</taxon>
        <taxon>Polyangia</taxon>
        <taxon>Haliangiales</taxon>
        <taxon>Kofleriaceae</taxon>
        <taxon>Haliangium</taxon>
    </lineage>
</organism>
<keyword evidence="5" id="KW-0812">Transmembrane</keyword>
<evidence type="ECO:0000256" key="5">
    <source>
        <dbReference type="ARBA" id="ARBA00022692"/>
    </source>
</evidence>
<keyword evidence="9" id="KW-0732">Signal</keyword>
<proteinExistence type="inferred from homology"/>
<dbReference type="OrthoDB" id="5495419at2"/>
<dbReference type="InterPro" id="IPR003423">
    <property type="entry name" value="OMP_efflux"/>
</dbReference>
<dbReference type="STRING" id="502025.Hoch_6409"/>
<name>D0LP52_HALO1</name>
<dbReference type="GO" id="GO:0009279">
    <property type="term" value="C:cell outer membrane"/>
    <property type="evidence" value="ECO:0007669"/>
    <property type="project" value="UniProtKB-SubCell"/>
</dbReference>
<dbReference type="InterPro" id="IPR051906">
    <property type="entry name" value="TolC-like"/>
</dbReference>